<dbReference type="GO" id="GO:0106300">
    <property type="term" value="P:protein-DNA covalent cross-linking repair"/>
    <property type="evidence" value="ECO:0007669"/>
    <property type="project" value="InterPro"/>
</dbReference>
<sequence>MCGRYALALRPSEVRQQLEQSQMPVEEAPNDDDVRQSYNFAPGYHGLVYRAEGSGHGDQKEEEHDNEEKPKKASIPDTKYKLQSMQWGLVPFWTKRNPDYGSKMKTINCRDDSLYEDRGMWTTMKKQKRCIIVAQGFYEWLKKNNGKEKIPHFTKRKDGQLMCFAGLWDRVQFEDNNEPLYTYTIITTESNKQLNFLHDRMPVILDNGSETIRTWLDPRRTEWSQDLQSLLKPYEGELECYPVSKDVGKVGNNSPSFLIPIDSAENKNNIANFFGNQRKLAKKTDTKDTQHDLEKATTKNGQVKVEHDANETRETTDHVEGTEDNAPLPIPGKSLSNVEEVQRGIKREAEDDSPDPEGETQAKRNKTASPQKRPSSVKTPARKQGTRSATSNGSAAKTPVKSDGNARITSFFSNK</sequence>
<evidence type="ECO:0000256" key="1">
    <source>
        <dbReference type="ARBA" id="ARBA00008136"/>
    </source>
</evidence>
<evidence type="ECO:0000256" key="3">
    <source>
        <dbReference type="ARBA" id="ARBA00022763"/>
    </source>
</evidence>
<proteinExistence type="inferred from homology"/>
<dbReference type="SUPFAM" id="SSF143081">
    <property type="entry name" value="BB1717-like"/>
    <property type="match status" value="1"/>
</dbReference>
<evidence type="ECO:0000256" key="4">
    <source>
        <dbReference type="ARBA" id="ARBA00022801"/>
    </source>
</evidence>
<dbReference type="AlphaFoldDB" id="A0A9P5C4F2"/>
<dbReference type="EMBL" id="SWKV01000009">
    <property type="protein sequence ID" value="KAF3044304.1"/>
    <property type="molecule type" value="Genomic_DNA"/>
</dbReference>
<feature type="compositionally biased region" description="Polar residues" evidence="8">
    <location>
        <begin position="14"/>
        <end position="23"/>
    </location>
</feature>
<dbReference type="InterPro" id="IPR036590">
    <property type="entry name" value="SRAP-like"/>
</dbReference>
<keyword evidence="10" id="KW-1185">Reference proteome</keyword>
<dbReference type="Pfam" id="PF02586">
    <property type="entry name" value="SRAP"/>
    <property type="match status" value="1"/>
</dbReference>
<comment type="caution">
    <text evidence="9">The sequence shown here is derived from an EMBL/GenBank/DDBJ whole genome shotgun (WGS) entry which is preliminary data.</text>
</comment>
<evidence type="ECO:0000256" key="7">
    <source>
        <dbReference type="ARBA" id="ARBA00023239"/>
    </source>
</evidence>
<evidence type="ECO:0000256" key="6">
    <source>
        <dbReference type="ARBA" id="ARBA00023125"/>
    </source>
</evidence>
<evidence type="ECO:0000313" key="9">
    <source>
        <dbReference type="EMBL" id="KAF3044304.1"/>
    </source>
</evidence>
<keyword evidence="6" id="KW-0238">DNA-binding</keyword>
<feature type="compositionally biased region" description="Basic and acidic residues" evidence="8">
    <location>
        <begin position="282"/>
        <end position="297"/>
    </location>
</feature>
<dbReference type="GO" id="GO:0003697">
    <property type="term" value="F:single-stranded DNA binding"/>
    <property type="evidence" value="ECO:0007669"/>
    <property type="project" value="InterPro"/>
</dbReference>
<dbReference type="OrthoDB" id="2111841at2759"/>
<dbReference type="GO" id="GO:0016829">
    <property type="term" value="F:lyase activity"/>
    <property type="evidence" value="ECO:0007669"/>
    <property type="project" value="UniProtKB-KW"/>
</dbReference>
<feature type="region of interest" description="Disordered" evidence="8">
    <location>
        <begin position="12"/>
        <end position="75"/>
    </location>
</feature>
<keyword evidence="7" id="KW-0456">Lyase</keyword>
<protein>
    <recommendedName>
        <fullName evidence="11">DUF159-domain-containing protein</fullName>
    </recommendedName>
</protein>
<dbReference type="PANTHER" id="PTHR13604">
    <property type="entry name" value="DC12-RELATED"/>
    <property type="match status" value="1"/>
</dbReference>
<organism evidence="9 10">
    <name type="scientific">Didymella heteroderae</name>
    <dbReference type="NCBI Taxonomy" id="1769908"/>
    <lineage>
        <taxon>Eukaryota</taxon>
        <taxon>Fungi</taxon>
        <taxon>Dikarya</taxon>
        <taxon>Ascomycota</taxon>
        <taxon>Pezizomycotina</taxon>
        <taxon>Dothideomycetes</taxon>
        <taxon>Pleosporomycetidae</taxon>
        <taxon>Pleosporales</taxon>
        <taxon>Pleosporineae</taxon>
        <taxon>Didymellaceae</taxon>
        <taxon>Didymella</taxon>
    </lineage>
</organism>
<feature type="compositionally biased region" description="Basic and acidic residues" evidence="8">
    <location>
        <begin position="304"/>
        <end position="321"/>
    </location>
</feature>
<feature type="compositionally biased region" description="Basic and acidic residues" evidence="8">
    <location>
        <begin position="340"/>
        <end position="349"/>
    </location>
</feature>
<feature type="compositionally biased region" description="Polar residues" evidence="8">
    <location>
        <begin position="386"/>
        <end position="395"/>
    </location>
</feature>
<dbReference type="GO" id="GO:0008233">
    <property type="term" value="F:peptidase activity"/>
    <property type="evidence" value="ECO:0007669"/>
    <property type="project" value="UniProtKB-KW"/>
</dbReference>
<keyword evidence="2" id="KW-0645">Protease</keyword>
<accession>A0A9P5C4F2</accession>
<dbReference type="Gene3D" id="3.90.1680.10">
    <property type="entry name" value="SOS response associated peptidase-like"/>
    <property type="match status" value="1"/>
</dbReference>
<dbReference type="GO" id="GO:0006508">
    <property type="term" value="P:proteolysis"/>
    <property type="evidence" value="ECO:0007669"/>
    <property type="project" value="UniProtKB-KW"/>
</dbReference>
<feature type="region of interest" description="Disordered" evidence="8">
    <location>
        <begin position="281"/>
        <end position="415"/>
    </location>
</feature>
<comment type="similarity">
    <text evidence="1">Belongs to the SOS response-associated peptidase family.</text>
</comment>
<keyword evidence="3" id="KW-0227">DNA damage</keyword>
<evidence type="ECO:0008006" key="11">
    <source>
        <dbReference type="Google" id="ProtNLM"/>
    </source>
</evidence>
<dbReference type="Proteomes" id="UP000758155">
    <property type="component" value="Unassembled WGS sequence"/>
</dbReference>
<feature type="compositionally biased region" description="Basic and acidic residues" evidence="8">
    <location>
        <begin position="53"/>
        <end position="71"/>
    </location>
</feature>
<evidence type="ECO:0000256" key="2">
    <source>
        <dbReference type="ARBA" id="ARBA00022670"/>
    </source>
</evidence>
<evidence type="ECO:0000313" key="10">
    <source>
        <dbReference type="Proteomes" id="UP000758155"/>
    </source>
</evidence>
<dbReference type="InterPro" id="IPR003738">
    <property type="entry name" value="SRAP"/>
</dbReference>
<name>A0A9P5C4F2_9PLEO</name>
<keyword evidence="4" id="KW-0378">Hydrolase</keyword>
<reference evidence="9" key="1">
    <citation type="submission" date="2019-04" db="EMBL/GenBank/DDBJ databases">
        <title>Sequencing of skin fungus with MAO and IRED activity.</title>
        <authorList>
            <person name="Marsaioli A.J."/>
            <person name="Bonatto J.M.C."/>
            <person name="Reis Junior O."/>
        </authorList>
    </citation>
    <scope>NUCLEOTIDE SEQUENCE</scope>
    <source>
        <strain evidence="9">28M1</strain>
    </source>
</reference>
<gene>
    <name evidence="9" type="ORF">E8E12_006760</name>
</gene>
<feature type="compositionally biased region" description="Polar residues" evidence="8">
    <location>
        <begin position="367"/>
        <end position="378"/>
    </location>
</feature>
<evidence type="ECO:0000256" key="5">
    <source>
        <dbReference type="ARBA" id="ARBA00023124"/>
    </source>
</evidence>
<keyword evidence="5" id="KW-0190">Covalent protein-DNA linkage</keyword>
<evidence type="ECO:0000256" key="8">
    <source>
        <dbReference type="SAM" id="MobiDB-lite"/>
    </source>
</evidence>
<dbReference type="PANTHER" id="PTHR13604:SF0">
    <property type="entry name" value="ABASIC SITE PROCESSING PROTEIN HMCES"/>
    <property type="match status" value="1"/>
</dbReference>